<dbReference type="GO" id="GO:0016339">
    <property type="term" value="P:calcium-dependent cell-cell adhesion via plasma membrane cell adhesion molecules"/>
    <property type="evidence" value="ECO:0007669"/>
    <property type="project" value="TreeGrafter"/>
</dbReference>
<keyword evidence="26" id="KW-1185">Reference proteome</keyword>
<dbReference type="InterPro" id="IPR027397">
    <property type="entry name" value="Catenin-bd_sf"/>
</dbReference>
<dbReference type="GO" id="GO:0045177">
    <property type="term" value="C:apical part of cell"/>
    <property type="evidence" value="ECO:0007669"/>
    <property type="project" value="TreeGrafter"/>
</dbReference>
<dbReference type="Gene3D" id="3.10.10.10">
    <property type="entry name" value="HIV Type 1 Reverse Transcriptase, subunit A, domain 1"/>
    <property type="match status" value="1"/>
</dbReference>
<dbReference type="GO" id="GO:0044331">
    <property type="term" value="P:cell-cell adhesion mediated by cadherin"/>
    <property type="evidence" value="ECO:0007669"/>
    <property type="project" value="TreeGrafter"/>
</dbReference>
<dbReference type="Gene3D" id="3.60.10.10">
    <property type="entry name" value="Endonuclease/exonuclease/phosphatase"/>
    <property type="match status" value="1"/>
</dbReference>
<keyword evidence="7" id="KW-0165">Cleavage on pair of basic residues</keyword>
<sequence length="1693" mass="191380">METLESRRLPEIIIPSRQGNSQIKRMKRDWVIPPINVPENSRGPFPQELVRIRSDHDNKVNLRYSVTGPGADQPPTGIFSIDPISGELSVLKPLDREHIPSFHLRAHAVDLNGNQVENPIDIVINVIDMNDNRPEFVHQIWNGTVPEGSRPGTSVMTVTSEDKDDPRTHNGQLRYKILSQNPESPSANMFTINNSTGSIITVAAGLDREKVPQYKLIVQATDMDGNPMYGLSNTATAVITVTDVNDNPPEFTSDAFHGDVPENRVNVIVTNLTVVDKDQPNTPAWNAVYKITAGDPTGRFSVPTDPTSNEGLVTVVKPIDYEMTRTFMLTVVVMNEIPLERGIHLPRQSTATVSVRVIDVNERPNFDPNPRLITLDEGMPAESVLTTFVAQDPDRFMQQTIRYSKHSDPADWLRIDPNTGRITTIAVLDRESPYVQNNLYNATFLATDNGIPPASGTGTLQILLHDINDNAPQVFPHEVEMCEKPENNGINITALDGDLKPNAGPFAFELPARPSDIRRNWTLTRLNACFSDHAQLSLKIGFLERGIYEIPISITDSGNLAMSNTSYLRVKVCKCDQNGDCTDQEYLAATGLGTGAIIAILLCIIILLILVLLFVMWMKRKDKERQAKQLLIDPEDDVRDNILKYDEEGGGEEDQNSLAPNPVLAGAGLQTWGWGLVLRFDYDLSQLQQPDTMDPECVKPVGIRRLDERPLHPEPQYPVRSAAPHPGDIGDFINEGLKAADSDPTAPPYDSLLVFDYEGSGSTAGSLSSISSSSSGGDQDYDYLNDWGPRFRKLADMYGGSDDTNFIPDRSRPGLTTTAIGAVDLQGAGGNWATVGRRSRGGRRVHRQREKRKGKGRELADVMERRKVDILCVQETRWKGSKARSIGAGFKLFYYGVDNKRNGVGVVLKEEFVRNVLEVGCELEEKERFWSELDEVMESIPTGERVVIGADFNGHVGEGNTGDEEVMGKFGVKERNLEGQMVVDFAKRMDMGVVNTYFQKREEHRVTYKSGGRRTQIEKKTKWWKLKKEECSEVIRETGRKVLGVSSGRRKEDKETWWWNEEVQDSIQRKRLAKKKWDMDRTEENRQEYKELQRRVKREVSKAKQKAYEELYTRLDTREGEKDLYRLARQRDRDGKDVQQVRVIKDRDGRVLTSEESVQRRWKEYFEELMNEENEREKRVEGVNSVEQKVDKIRKDEVRKALKRMKSGKAVGPDDIPVEVWKCLGEAAVEFLANLFNRVLENLEKAYDRVPREELWYCMRKSGVAEKYVRVVQDMYERSRTVVRCAVVMDQLSEEVRQESPWTMMFADDIVICSESREQVEENLERWRFALERRGMKVSRNYTELHMDPNQPGACESLQNTSPLVDPAEHARLQGVIARQGVIIKLYQDQLDTLQAAVPPPQPNPPASAPPMASTSLSRGEPARMALPEKSDGSADRCRGFLWQCENFFSHQREVYREELTKCAFLLSLLTGRALDWGQRFTVEELRLPVQLCGTPLRVTAVDNQPIGEGLITHITTPRILQVGMLHVGETPFHVHCLRKVLTRLCLATSVESPKVEGKVLILHEYLALRGVFSKQRATQLPPHCQWDCEIDPLPQSIPPKGKVYPLSRPESESMDDYIEEALAAGYIHPSTSLAAASFSFIERKDGRMRPCIDYHGLNAVTVQYPYPLPLVPTALEQLREARIFTELDLRSA</sequence>
<feature type="domain" description="Cadherin" evidence="24">
    <location>
        <begin position="29"/>
        <end position="136"/>
    </location>
</feature>
<dbReference type="GO" id="GO:0042074">
    <property type="term" value="P:cell migration involved in gastrulation"/>
    <property type="evidence" value="ECO:0007669"/>
    <property type="project" value="UniProtKB-ARBA"/>
</dbReference>
<keyword evidence="11" id="KW-0677">Repeat</keyword>
<dbReference type="GO" id="GO:0007156">
    <property type="term" value="P:homophilic cell adhesion via plasma membrane adhesion molecules"/>
    <property type="evidence" value="ECO:0007669"/>
    <property type="project" value="InterPro"/>
</dbReference>
<gene>
    <name evidence="25" type="ORF">QTP70_002068</name>
</gene>
<organism evidence="25 26">
    <name type="scientific">Hemibagrus guttatus</name>
    <dbReference type="NCBI Taxonomy" id="175788"/>
    <lineage>
        <taxon>Eukaryota</taxon>
        <taxon>Metazoa</taxon>
        <taxon>Chordata</taxon>
        <taxon>Craniata</taxon>
        <taxon>Vertebrata</taxon>
        <taxon>Euteleostomi</taxon>
        <taxon>Actinopterygii</taxon>
        <taxon>Neopterygii</taxon>
        <taxon>Teleostei</taxon>
        <taxon>Ostariophysi</taxon>
        <taxon>Siluriformes</taxon>
        <taxon>Bagridae</taxon>
        <taxon>Hemibagrus</taxon>
    </lineage>
</organism>
<dbReference type="GO" id="GO:0007043">
    <property type="term" value="P:cell-cell junction assembly"/>
    <property type="evidence" value="ECO:0007669"/>
    <property type="project" value="TreeGrafter"/>
</dbReference>
<evidence type="ECO:0000256" key="22">
    <source>
        <dbReference type="SAM" id="MobiDB-lite"/>
    </source>
</evidence>
<dbReference type="GO" id="GO:0034332">
    <property type="term" value="P:adherens junction organization"/>
    <property type="evidence" value="ECO:0007669"/>
    <property type="project" value="TreeGrafter"/>
</dbReference>
<keyword evidence="16 23" id="KW-0472">Membrane</keyword>
<protein>
    <recommendedName>
        <fullName evidence="24">Cadherin domain-containing protein</fullName>
    </recommendedName>
</protein>
<dbReference type="GO" id="GO:0009986">
    <property type="term" value="C:cell surface"/>
    <property type="evidence" value="ECO:0007669"/>
    <property type="project" value="UniProtKB-SubCell"/>
</dbReference>
<dbReference type="InterPro" id="IPR036691">
    <property type="entry name" value="Endo/exonu/phosph_ase_sf"/>
</dbReference>
<evidence type="ECO:0000313" key="25">
    <source>
        <dbReference type="EMBL" id="KAK3545214.1"/>
    </source>
</evidence>
<dbReference type="Proteomes" id="UP001274896">
    <property type="component" value="Unassembled WGS sequence"/>
</dbReference>
<feature type="domain" description="Cadherin" evidence="24">
    <location>
        <begin position="473"/>
        <end position="586"/>
    </location>
</feature>
<dbReference type="GO" id="GO:0008013">
    <property type="term" value="F:beta-catenin binding"/>
    <property type="evidence" value="ECO:0007669"/>
    <property type="project" value="TreeGrafter"/>
</dbReference>
<dbReference type="GO" id="GO:0048787">
    <property type="term" value="C:presynaptic active zone membrane"/>
    <property type="evidence" value="ECO:0007669"/>
    <property type="project" value="TreeGrafter"/>
</dbReference>
<evidence type="ECO:0000256" key="17">
    <source>
        <dbReference type="ARBA" id="ARBA00023180"/>
    </source>
</evidence>
<evidence type="ECO:0000256" key="20">
    <source>
        <dbReference type="RuleBase" id="RU004357"/>
    </source>
</evidence>
<keyword evidence="9" id="KW-0479">Metal-binding</keyword>
<dbReference type="GO" id="GO:0007416">
    <property type="term" value="P:synapse assembly"/>
    <property type="evidence" value="ECO:0007669"/>
    <property type="project" value="TreeGrafter"/>
</dbReference>
<dbReference type="Gene3D" id="3.30.70.270">
    <property type="match status" value="1"/>
</dbReference>
<keyword evidence="8 19" id="KW-0812">Transmembrane</keyword>
<dbReference type="GO" id="GO:0045296">
    <property type="term" value="F:cadherin binding"/>
    <property type="evidence" value="ECO:0007669"/>
    <property type="project" value="TreeGrafter"/>
</dbReference>
<dbReference type="InterPro" id="IPR005135">
    <property type="entry name" value="Endo/exonuclease/phosphatase"/>
</dbReference>
<evidence type="ECO:0000256" key="14">
    <source>
        <dbReference type="ARBA" id="ARBA00022949"/>
    </source>
</evidence>
<keyword evidence="21" id="KW-0175">Coiled coil</keyword>
<dbReference type="SUPFAM" id="SSF56672">
    <property type="entry name" value="DNA/RNA polymerases"/>
    <property type="match status" value="1"/>
</dbReference>
<dbReference type="GO" id="GO:0005737">
    <property type="term" value="C:cytoplasm"/>
    <property type="evidence" value="ECO:0007669"/>
    <property type="project" value="TreeGrafter"/>
</dbReference>
<dbReference type="FunFam" id="2.60.40.60:FF:000022">
    <property type="entry name" value="Cadherin 2"/>
    <property type="match status" value="1"/>
</dbReference>
<dbReference type="PROSITE" id="PS00232">
    <property type="entry name" value="CADHERIN_1"/>
    <property type="match status" value="2"/>
</dbReference>
<dbReference type="GO" id="GO:0003824">
    <property type="term" value="F:catalytic activity"/>
    <property type="evidence" value="ECO:0007669"/>
    <property type="project" value="InterPro"/>
</dbReference>
<dbReference type="GO" id="GO:0005912">
    <property type="term" value="C:adherens junction"/>
    <property type="evidence" value="ECO:0007669"/>
    <property type="project" value="UniProtKB-SubCell"/>
</dbReference>
<dbReference type="GO" id="GO:0042383">
    <property type="term" value="C:sarcolemma"/>
    <property type="evidence" value="ECO:0007669"/>
    <property type="project" value="UniProtKB-SubCell"/>
</dbReference>
<evidence type="ECO:0000256" key="19">
    <source>
        <dbReference type="RuleBase" id="RU003318"/>
    </source>
</evidence>
<dbReference type="GO" id="GO:0000902">
    <property type="term" value="P:cell morphogenesis"/>
    <property type="evidence" value="ECO:0007669"/>
    <property type="project" value="TreeGrafter"/>
</dbReference>
<dbReference type="CDD" id="cd11304">
    <property type="entry name" value="Cadherin_repeat"/>
    <property type="match status" value="4"/>
</dbReference>
<feature type="domain" description="Cadherin" evidence="24">
    <location>
        <begin position="367"/>
        <end position="474"/>
    </location>
</feature>
<evidence type="ECO:0000256" key="2">
    <source>
        <dbReference type="ARBA" id="ARBA00004241"/>
    </source>
</evidence>
<comment type="caution">
    <text evidence="25">The sequence shown here is derived from an EMBL/GenBank/DDBJ whole genome shotgun (WGS) entry which is preliminary data.</text>
</comment>
<accession>A0AAE0R815</accession>
<dbReference type="GO" id="GO:0014069">
    <property type="term" value="C:postsynaptic density"/>
    <property type="evidence" value="ECO:0007669"/>
    <property type="project" value="TreeGrafter"/>
</dbReference>
<evidence type="ECO:0000256" key="9">
    <source>
        <dbReference type="ARBA" id="ARBA00022723"/>
    </source>
</evidence>
<dbReference type="FunFam" id="2.60.40.60:FF:000011">
    <property type="entry name" value="Cadherin 1"/>
    <property type="match status" value="1"/>
</dbReference>
<dbReference type="SMART" id="SM00112">
    <property type="entry name" value="CA"/>
    <property type="match status" value="5"/>
</dbReference>
<dbReference type="SUPFAM" id="SSF56219">
    <property type="entry name" value="DNase I-like"/>
    <property type="match status" value="1"/>
</dbReference>
<evidence type="ECO:0000256" key="6">
    <source>
        <dbReference type="ARBA" id="ARBA00022475"/>
    </source>
</evidence>
<dbReference type="SUPFAM" id="SSF49313">
    <property type="entry name" value="Cadherin-like"/>
    <property type="match status" value="5"/>
</dbReference>
<evidence type="ECO:0000256" key="3">
    <source>
        <dbReference type="ARBA" id="ARBA00004251"/>
    </source>
</evidence>
<dbReference type="Pfam" id="PF03372">
    <property type="entry name" value="Exo_endo_phos"/>
    <property type="match status" value="1"/>
</dbReference>
<dbReference type="InterPro" id="IPR020894">
    <property type="entry name" value="Cadherin_CS"/>
</dbReference>
<keyword evidence="15 23" id="KW-1133">Transmembrane helix</keyword>
<dbReference type="FunFam" id="2.60.40.60:FF:000027">
    <property type="entry name" value="Cadherin 2"/>
    <property type="match status" value="1"/>
</dbReference>
<dbReference type="PANTHER" id="PTHR24027:SF79">
    <property type="entry name" value="CADHERIN-2"/>
    <property type="match status" value="1"/>
</dbReference>
<dbReference type="FunFam" id="2.60.40.60:FF:000045">
    <property type="entry name" value="Cadherin 2"/>
    <property type="match status" value="1"/>
</dbReference>
<reference evidence="25" key="1">
    <citation type="submission" date="2023-06" db="EMBL/GenBank/DDBJ databases">
        <title>Male Hemibagrus guttatus genome.</title>
        <authorList>
            <person name="Bian C."/>
        </authorList>
    </citation>
    <scope>NUCLEOTIDE SEQUENCE</scope>
    <source>
        <strain evidence="25">Male_cb2023</strain>
        <tissue evidence="25">Muscle</tissue>
    </source>
</reference>
<dbReference type="GO" id="GO:0007398">
    <property type="term" value="P:ectoderm development"/>
    <property type="evidence" value="ECO:0007669"/>
    <property type="project" value="UniProtKB-ARBA"/>
</dbReference>
<name>A0AAE0R815_9TELE</name>
<keyword evidence="12 18" id="KW-0106">Calcium</keyword>
<keyword evidence="17" id="KW-0325">Glycoprotein</keyword>
<dbReference type="GO" id="GO:0007498">
    <property type="term" value="P:mesoderm development"/>
    <property type="evidence" value="ECO:0007669"/>
    <property type="project" value="UniProtKB-ARBA"/>
</dbReference>
<feature type="region of interest" description="Disordered" evidence="22">
    <location>
        <begin position="147"/>
        <end position="169"/>
    </location>
</feature>
<feature type="region of interest" description="Disordered" evidence="22">
    <location>
        <begin position="1397"/>
        <end position="1435"/>
    </location>
</feature>
<dbReference type="GO" id="GO:0030057">
    <property type="term" value="C:desmosome"/>
    <property type="evidence" value="ECO:0007669"/>
    <property type="project" value="UniProtKB-SubCell"/>
</dbReference>
<evidence type="ECO:0000256" key="16">
    <source>
        <dbReference type="ARBA" id="ARBA00023136"/>
    </source>
</evidence>
<keyword evidence="6" id="KW-1003">Cell membrane</keyword>
<dbReference type="Pfam" id="PF01049">
    <property type="entry name" value="CADH_Y-type_LIR"/>
    <property type="match status" value="1"/>
</dbReference>
<evidence type="ECO:0000256" key="23">
    <source>
        <dbReference type="SAM" id="Phobius"/>
    </source>
</evidence>
<dbReference type="InterPro" id="IPR043128">
    <property type="entry name" value="Rev_trsase/Diguanyl_cyclase"/>
</dbReference>
<dbReference type="GO" id="GO:0030010">
    <property type="term" value="P:establishment of cell polarity"/>
    <property type="evidence" value="ECO:0007669"/>
    <property type="project" value="UniProtKB-ARBA"/>
</dbReference>
<dbReference type="EMBL" id="JAUCMX010000005">
    <property type="protein sequence ID" value="KAK3545214.1"/>
    <property type="molecule type" value="Genomic_DNA"/>
</dbReference>
<dbReference type="PANTHER" id="PTHR24027">
    <property type="entry name" value="CADHERIN-23"/>
    <property type="match status" value="1"/>
</dbReference>
<dbReference type="FunFam" id="4.10.900.10:FF:000001">
    <property type="entry name" value="Cadherin 2"/>
    <property type="match status" value="1"/>
</dbReference>
<feature type="domain" description="Cadherin" evidence="24">
    <location>
        <begin position="137"/>
        <end position="251"/>
    </location>
</feature>
<feature type="transmembrane region" description="Helical" evidence="23">
    <location>
        <begin position="586"/>
        <end position="615"/>
    </location>
</feature>
<feature type="compositionally biased region" description="Pro residues" evidence="22">
    <location>
        <begin position="1398"/>
        <end position="1409"/>
    </location>
</feature>
<dbReference type="GO" id="GO:0030027">
    <property type="term" value="C:lamellipodium"/>
    <property type="evidence" value="ECO:0007669"/>
    <property type="project" value="TreeGrafter"/>
</dbReference>
<evidence type="ECO:0000256" key="5">
    <source>
        <dbReference type="ARBA" id="ARBA00004568"/>
    </source>
</evidence>
<evidence type="ECO:0000256" key="12">
    <source>
        <dbReference type="ARBA" id="ARBA00022837"/>
    </source>
</evidence>
<evidence type="ECO:0000259" key="24">
    <source>
        <dbReference type="PROSITE" id="PS50268"/>
    </source>
</evidence>
<dbReference type="Pfam" id="PF00028">
    <property type="entry name" value="Cadherin"/>
    <property type="match status" value="4"/>
</dbReference>
<feature type="coiled-coil region" evidence="21">
    <location>
        <begin position="1072"/>
        <end position="1106"/>
    </location>
</feature>
<dbReference type="GO" id="GO:0060027">
    <property type="term" value="P:convergent extension involved in gastrulation"/>
    <property type="evidence" value="ECO:0007669"/>
    <property type="project" value="UniProtKB-ARBA"/>
</dbReference>
<keyword evidence="10" id="KW-0732">Signal</keyword>
<dbReference type="GO" id="GO:0099634">
    <property type="term" value="C:postsynaptic specialization membrane"/>
    <property type="evidence" value="ECO:0007669"/>
    <property type="project" value="TreeGrafter"/>
</dbReference>
<evidence type="ECO:0000256" key="4">
    <source>
        <dbReference type="ARBA" id="ARBA00004536"/>
    </source>
</evidence>
<dbReference type="GO" id="GO:0014704">
    <property type="term" value="C:intercalated disc"/>
    <property type="evidence" value="ECO:0007669"/>
    <property type="project" value="TreeGrafter"/>
</dbReference>
<comment type="function">
    <text evidence="20">Cadherins are calcium-dependent cell adhesion proteins.</text>
</comment>
<evidence type="ECO:0000256" key="13">
    <source>
        <dbReference type="ARBA" id="ARBA00022889"/>
    </source>
</evidence>
<keyword evidence="14" id="KW-0965">Cell junction</keyword>
<keyword evidence="13 19" id="KW-0130">Cell adhesion</keyword>
<dbReference type="InterPro" id="IPR039808">
    <property type="entry name" value="Cadherin"/>
</dbReference>
<dbReference type="InterPro" id="IPR043502">
    <property type="entry name" value="DNA/RNA_pol_sf"/>
</dbReference>
<comment type="subcellular location">
    <subcellularLocation>
        <location evidence="4">Cell junction</location>
        <location evidence="4">Adherens junction</location>
    </subcellularLocation>
    <subcellularLocation>
        <location evidence="5">Cell junction</location>
        <location evidence="5">Desmosome</location>
    </subcellularLocation>
    <subcellularLocation>
        <location evidence="1">Cell membrane</location>
        <location evidence="1">Sarcolemma</location>
    </subcellularLocation>
    <subcellularLocation>
        <location evidence="3 19">Cell membrane</location>
        <topology evidence="3 19">Single-pass type I membrane protein</topology>
    </subcellularLocation>
    <subcellularLocation>
        <location evidence="2">Cell surface</location>
    </subcellularLocation>
</comment>
<dbReference type="GO" id="GO:0001764">
    <property type="term" value="P:neuron migration"/>
    <property type="evidence" value="ECO:0007669"/>
    <property type="project" value="UniProtKB-ARBA"/>
</dbReference>
<evidence type="ECO:0000256" key="7">
    <source>
        <dbReference type="ARBA" id="ARBA00022685"/>
    </source>
</evidence>
<evidence type="ECO:0000313" key="26">
    <source>
        <dbReference type="Proteomes" id="UP001274896"/>
    </source>
</evidence>
<dbReference type="FunFam" id="2.60.40.60:FF:000019">
    <property type="entry name" value="Cadherin 2"/>
    <property type="match status" value="1"/>
</dbReference>
<feature type="domain" description="Cadherin" evidence="24">
    <location>
        <begin position="252"/>
        <end position="366"/>
    </location>
</feature>
<dbReference type="GO" id="GO:0043005">
    <property type="term" value="C:neuron projection"/>
    <property type="evidence" value="ECO:0007669"/>
    <property type="project" value="TreeGrafter"/>
</dbReference>
<evidence type="ECO:0000256" key="18">
    <source>
        <dbReference type="PROSITE-ProRule" id="PRU00043"/>
    </source>
</evidence>
<dbReference type="Gene3D" id="2.60.40.60">
    <property type="entry name" value="Cadherins"/>
    <property type="match status" value="5"/>
</dbReference>
<proteinExistence type="predicted"/>
<evidence type="ECO:0000256" key="21">
    <source>
        <dbReference type="SAM" id="Coils"/>
    </source>
</evidence>
<evidence type="ECO:0000256" key="15">
    <source>
        <dbReference type="ARBA" id="ARBA00022989"/>
    </source>
</evidence>
<dbReference type="InterPro" id="IPR002126">
    <property type="entry name" value="Cadherin-like_dom"/>
</dbReference>
<dbReference type="GO" id="GO:0001841">
    <property type="term" value="P:neural tube formation"/>
    <property type="evidence" value="ECO:0007669"/>
    <property type="project" value="UniProtKB-ARBA"/>
</dbReference>
<evidence type="ECO:0000256" key="10">
    <source>
        <dbReference type="ARBA" id="ARBA00022729"/>
    </source>
</evidence>
<evidence type="ECO:0000256" key="8">
    <source>
        <dbReference type="ARBA" id="ARBA00022692"/>
    </source>
</evidence>
<dbReference type="InterPro" id="IPR015919">
    <property type="entry name" value="Cadherin-like_sf"/>
</dbReference>
<dbReference type="GO" id="GO:0016342">
    <property type="term" value="C:catenin complex"/>
    <property type="evidence" value="ECO:0007669"/>
    <property type="project" value="TreeGrafter"/>
</dbReference>
<dbReference type="PRINTS" id="PR00205">
    <property type="entry name" value="CADHERIN"/>
</dbReference>
<evidence type="ECO:0000256" key="11">
    <source>
        <dbReference type="ARBA" id="ARBA00022737"/>
    </source>
</evidence>
<dbReference type="InterPro" id="IPR000233">
    <property type="entry name" value="Cadherin_Y-type_LIR"/>
</dbReference>
<evidence type="ECO:0000256" key="1">
    <source>
        <dbReference type="ARBA" id="ARBA00004135"/>
    </source>
</evidence>
<dbReference type="PROSITE" id="PS50268">
    <property type="entry name" value="CADHERIN_2"/>
    <property type="match status" value="5"/>
</dbReference>
<dbReference type="Gene3D" id="4.10.900.10">
    <property type="entry name" value="TCF3-CBD (Catenin binding domain)"/>
    <property type="match status" value="1"/>
</dbReference>
<dbReference type="GO" id="GO:0005509">
    <property type="term" value="F:calcium ion binding"/>
    <property type="evidence" value="ECO:0007669"/>
    <property type="project" value="UniProtKB-UniRule"/>
</dbReference>